<protein>
    <submittedName>
        <fullName evidence="1">40295_t:CDS:1</fullName>
    </submittedName>
</protein>
<proteinExistence type="predicted"/>
<accession>A0ABM8W0T6</accession>
<organism evidence="1 2">
    <name type="scientific">Gigaspora margarita</name>
    <dbReference type="NCBI Taxonomy" id="4874"/>
    <lineage>
        <taxon>Eukaryota</taxon>
        <taxon>Fungi</taxon>
        <taxon>Fungi incertae sedis</taxon>
        <taxon>Mucoromycota</taxon>
        <taxon>Glomeromycotina</taxon>
        <taxon>Glomeromycetes</taxon>
        <taxon>Diversisporales</taxon>
        <taxon>Gigasporaceae</taxon>
        <taxon>Gigaspora</taxon>
    </lineage>
</organism>
<sequence>MFVTHLWPGSSRSRGILNIFGLNNHNISNTIISKNQNKPEEEIDSAKIFARYMKNSDGDTSNKLEYCYTENTGRMNNARCYKNKIRQKDSSIIRNRTLDMKSRKVQNLGKRFPETVSDNENFFETT</sequence>
<name>A0ABM8W0T6_GIGMA</name>
<gene>
    <name evidence="1" type="ORF">GMARGA_LOCUS1949</name>
</gene>
<reference evidence="1 2" key="1">
    <citation type="submission" date="2021-06" db="EMBL/GenBank/DDBJ databases">
        <authorList>
            <person name="Kallberg Y."/>
            <person name="Tangrot J."/>
            <person name="Rosling A."/>
        </authorList>
    </citation>
    <scope>NUCLEOTIDE SEQUENCE [LARGE SCALE GENOMIC DNA]</scope>
    <source>
        <strain evidence="1 2">120-4 pot B 10/14</strain>
    </source>
</reference>
<evidence type="ECO:0000313" key="2">
    <source>
        <dbReference type="Proteomes" id="UP000789901"/>
    </source>
</evidence>
<comment type="caution">
    <text evidence="1">The sequence shown here is derived from an EMBL/GenBank/DDBJ whole genome shotgun (WGS) entry which is preliminary data.</text>
</comment>
<dbReference type="Proteomes" id="UP000789901">
    <property type="component" value="Unassembled WGS sequence"/>
</dbReference>
<keyword evidence="2" id="KW-1185">Reference proteome</keyword>
<evidence type="ECO:0000313" key="1">
    <source>
        <dbReference type="EMBL" id="CAG8495806.1"/>
    </source>
</evidence>
<dbReference type="EMBL" id="CAJVQB010000566">
    <property type="protein sequence ID" value="CAG8495806.1"/>
    <property type="molecule type" value="Genomic_DNA"/>
</dbReference>